<accession>A0A6J4RVZ8</accession>
<proteinExistence type="predicted"/>
<protein>
    <recommendedName>
        <fullName evidence="2">DUF3037 domain-containing protein</fullName>
    </recommendedName>
</protein>
<dbReference type="AlphaFoldDB" id="A0A6J4RVZ8"/>
<organism evidence="1">
    <name type="scientific">uncultured Solirubrobacteraceae bacterium</name>
    <dbReference type="NCBI Taxonomy" id="1162706"/>
    <lineage>
        <taxon>Bacteria</taxon>
        <taxon>Bacillati</taxon>
        <taxon>Actinomycetota</taxon>
        <taxon>Thermoleophilia</taxon>
        <taxon>Solirubrobacterales</taxon>
        <taxon>Solirubrobacteraceae</taxon>
        <taxon>environmental samples</taxon>
    </lineage>
</organism>
<name>A0A6J4RVZ8_9ACTN</name>
<dbReference type="EMBL" id="CADCVP010000106">
    <property type="protein sequence ID" value="CAA9483118.1"/>
    <property type="molecule type" value="Genomic_DNA"/>
</dbReference>
<reference evidence="1" key="1">
    <citation type="submission" date="2020-02" db="EMBL/GenBank/DDBJ databases">
        <authorList>
            <person name="Meier V. D."/>
        </authorList>
    </citation>
    <scope>NUCLEOTIDE SEQUENCE</scope>
    <source>
        <strain evidence="1">AVDCRST_MAG69</strain>
    </source>
</reference>
<evidence type="ECO:0008006" key="2">
    <source>
        <dbReference type="Google" id="ProtNLM"/>
    </source>
</evidence>
<dbReference type="Pfam" id="PF11236">
    <property type="entry name" value="DUF3037"/>
    <property type="match status" value="1"/>
</dbReference>
<gene>
    <name evidence="1" type="ORF">AVDCRST_MAG69-897</name>
</gene>
<sequence>MPAARSPFQYAVLRVVPRIERGECFNAGVVLFCRPRRFLRARVELDSRRLEVLAPDADAAVLRAHLDGLVAVAEGAPAAGPIAALDQSERFHWLVAPASTMLQASPVHTGMCEEPAEVLDRLFRALVAPVAAGPGGA</sequence>
<evidence type="ECO:0000313" key="1">
    <source>
        <dbReference type="EMBL" id="CAA9483118.1"/>
    </source>
</evidence>
<dbReference type="InterPro" id="IPR021398">
    <property type="entry name" value="DUF3037"/>
</dbReference>